<evidence type="ECO:0000256" key="1">
    <source>
        <dbReference type="SAM" id="MobiDB-lite"/>
    </source>
</evidence>
<feature type="compositionally biased region" description="Acidic residues" evidence="1">
    <location>
        <begin position="115"/>
        <end position="130"/>
    </location>
</feature>
<accession>A0A7S3G2D1</accession>
<name>A0A7S3G2D1_9EUKA</name>
<dbReference type="EMBL" id="HBIB01014667">
    <property type="protein sequence ID" value="CAE0247264.1"/>
    <property type="molecule type" value="Transcribed_RNA"/>
</dbReference>
<feature type="compositionally biased region" description="Basic and acidic residues" evidence="1">
    <location>
        <begin position="24"/>
        <end position="48"/>
    </location>
</feature>
<feature type="compositionally biased region" description="Low complexity" evidence="1">
    <location>
        <begin position="134"/>
        <end position="144"/>
    </location>
</feature>
<feature type="compositionally biased region" description="Acidic residues" evidence="1">
    <location>
        <begin position="49"/>
        <end position="72"/>
    </location>
</feature>
<reference evidence="2" key="1">
    <citation type="submission" date="2021-01" db="EMBL/GenBank/DDBJ databases">
        <authorList>
            <person name="Corre E."/>
            <person name="Pelletier E."/>
            <person name="Niang G."/>
            <person name="Scheremetjew M."/>
            <person name="Finn R."/>
            <person name="Kale V."/>
            <person name="Holt S."/>
            <person name="Cochrane G."/>
            <person name="Meng A."/>
            <person name="Brown T."/>
            <person name="Cohen L."/>
        </authorList>
    </citation>
    <scope>NUCLEOTIDE SEQUENCE</scope>
    <source>
        <strain evidence="2">NIES-2562</strain>
    </source>
</reference>
<evidence type="ECO:0000313" key="2">
    <source>
        <dbReference type="EMBL" id="CAE0247264.1"/>
    </source>
</evidence>
<feature type="region of interest" description="Disordered" evidence="1">
    <location>
        <begin position="1"/>
        <end position="163"/>
    </location>
</feature>
<proteinExistence type="predicted"/>
<organism evidence="2">
    <name type="scientific">Palpitomonas bilix</name>
    <dbReference type="NCBI Taxonomy" id="652834"/>
    <lineage>
        <taxon>Eukaryota</taxon>
        <taxon>Eukaryota incertae sedis</taxon>
    </lineage>
</organism>
<gene>
    <name evidence="2" type="ORF">PBIL07802_LOCUS9454</name>
</gene>
<sequence length="250" mass="28361">MKEDRSKPQSSGYESMPPVVGRSMMEEREGGERKENEDKDGDKWRGIDESSEEVESIPVDEEVDELEAETEEDSKSSTPFSPMWRSGRVQEEEEEVEEDRKGEGSGKGGEREGEKESDDDLFPFFDEEHDMDIPYLPSYSSLSLRGSAEEKEDEKRGREEGMDTGQLHACQVSFHRQRAAVEKLARKVVEKGVKPLVVKTTPGRLKKSEHEQLLVRLCESLVSTGNIERAVKAAMQENRSGIQFEVFRLA</sequence>
<feature type="compositionally biased region" description="Basic and acidic residues" evidence="1">
    <location>
        <begin position="147"/>
        <end position="161"/>
    </location>
</feature>
<protein>
    <submittedName>
        <fullName evidence="2">Uncharacterized protein</fullName>
    </submittedName>
</protein>
<feature type="compositionally biased region" description="Basic and acidic residues" evidence="1">
    <location>
        <begin position="98"/>
        <end position="114"/>
    </location>
</feature>
<dbReference type="AlphaFoldDB" id="A0A7S3G2D1"/>